<evidence type="ECO:0000259" key="5">
    <source>
        <dbReference type="Pfam" id="PF25954"/>
    </source>
</evidence>
<proteinExistence type="inferred from homology"/>
<name>A0A5B8CQK5_9PROT</name>
<keyword evidence="2" id="KW-0813">Transport</keyword>
<evidence type="ECO:0000313" key="8">
    <source>
        <dbReference type="EMBL" id="QDC43489.1"/>
    </source>
</evidence>
<dbReference type="InterPro" id="IPR058792">
    <property type="entry name" value="Beta-barrel_RND_2"/>
</dbReference>
<feature type="chain" id="PRO_5022969461" evidence="4">
    <location>
        <begin position="22"/>
        <end position="383"/>
    </location>
</feature>
<organism evidence="8 9">
    <name type="scientific">Methylophilus medardicus</name>
    <dbReference type="NCBI Taxonomy" id="2588534"/>
    <lineage>
        <taxon>Bacteria</taxon>
        <taxon>Pseudomonadati</taxon>
        <taxon>Pseudomonadota</taxon>
        <taxon>Betaproteobacteria</taxon>
        <taxon>Nitrosomonadales</taxon>
        <taxon>Methylophilaceae</taxon>
        <taxon>Methylophilus</taxon>
    </lineage>
</organism>
<dbReference type="Gene3D" id="2.40.420.20">
    <property type="match status" value="1"/>
</dbReference>
<dbReference type="InterPro" id="IPR058647">
    <property type="entry name" value="BSH_CzcB-like"/>
</dbReference>
<reference evidence="9" key="1">
    <citation type="journal article" date="2019" name="ISME J.">
        <title>Evolution in action: habitat transition from sediment to the pelagial leads to genome streamlining in Methylophilaceae.</title>
        <authorList>
            <person name="Salcher M."/>
            <person name="Schaefle D."/>
            <person name="Kaspar M."/>
            <person name="Neuenschwander S.M."/>
            <person name="Ghai R."/>
        </authorList>
    </citation>
    <scope>NUCLEOTIDE SEQUENCE [LARGE SCALE GENOMIC DNA]</scope>
    <source>
        <strain evidence="9">MMS-M-51</strain>
    </source>
</reference>
<feature type="domain" description="CzcB-like C-terminal circularly permuted SH3-like" evidence="7">
    <location>
        <begin position="312"/>
        <end position="373"/>
    </location>
</feature>
<dbReference type="Pfam" id="PF25975">
    <property type="entry name" value="CzcB_C"/>
    <property type="match status" value="1"/>
</dbReference>
<evidence type="ECO:0000256" key="3">
    <source>
        <dbReference type="SAM" id="Coils"/>
    </source>
</evidence>
<protein>
    <submittedName>
        <fullName evidence="8">Efflux RND transporter periplasmic adaptor subunit</fullName>
    </submittedName>
</protein>
<dbReference type="PROSITE" id="PS51257">
    <property type="entry name" value="PROKAR_LIPOPROTEIN"/>
    <property type="match status" value="1"/>
</dbReference>
<dbReference type="Gene3D" id="2.40.50.100">
    <property type="match status" value="1"/>
</dbReference>
<dbReference type="RefSeq" id="WP_140002580.1">
    <property type="nucleotide sequence ID" value="NZ_CP040946.1"/>
</dbReference>
<dbReference type="NCBIfam" id="TIGR01730">
    <property type="entry name" value="RND_mfp"/>
    <property type="match status" value="1"/>
</dbReference>
<dbReference type="Pfam" id="PF25973">
    <property type="entry name" value="BSH_CzcB"/>
    <property type="match status" value="1"/>
</dbReference>
<dbReference type="FunFam" id="2.40.30.170:FF:000010">
    <property type="entry name" value="Efflux RND transporter periplasmic adaptor subunit"/>
    <property type="match status" value="1"/>
</dbReference>
<evidence type="ECO:0000256" key="2">
    <source>
        <dbReference type="ARBA" id="ARBA00022448"/>
    </source>
</evidence>
<gene>
    <name evidence="8" type="ORF">FIU01_02395</name>
</gene>
<feature type="domain" description="CusB-like beta-barrel" evidence="5">
    <location>
        <begin position="231"/>
        <end position="306"/>
    </location>
</feature>
<feature type="domain" description="CzcB-like barrel-sandwich hybrid" evidence="6">
    <location>
        <begin position="82"/>
        <end position="227"/>
    </location>
</feature>
<dbReference type="Proteomes" id="UP000311008">
    <property type="component" value="Chromosome"/>
</dbReference>
<dbReference type="SUPFAM" id="SSF111369">
    <property type="entry name" value="HlyD-like secretion proteins"/>
    <property type="match status" value="1"/>
</dbReference>
<evidence type="ECO:0000256" key="1">
    <source>
        <dbReference type="ARBA" id="ARBA00009477"/>
    </source>
</evidence>
<dbReference type="InterPro" id="IPR006143">
    <property type="entry name" value="RND_pump_MFP"/>
</dbReference>
<dbReference type="OrthoDB" id="9806939at2"/>
<evidence type="ECO:0000313" key="9">
    <source>
        <dbReference type="Proteomes" id="UP000311008"/>
    </source>
</evidence>
<dbReference type="PANTHER" id="PTHR30097">
    <property type="entry name" value="CATION EFFLUX SYSTEM PROTEIN CUSB"/>
    <property type="match status" value="1"/>
</dbReference>
<dbReference type="Gene3D" id="2.40.30.170">
    <property type="match status" value="1"/>
</dbReference>
<evidence type="ECO:0000256" key="4">
    <source>
        <dbReference type="SAM" id="SignalP"/>
    </source>
</evidence>
<feature type="signal peptide" evidence="4">
    <location>
        <begin position="1"/>
        <end position="21"/>
    </location>
</feature>
<dbReference type="InterPro" id="IPR051909">
    <property type="entry name" value="MFP_Cation_Efflux"/>
</dbReference>
<keyword evidence="4" id="KW-0732">Signal</keyword>
<feature type="coiled-coil region" evidence="3">
    <location>
        <begin position="148"/>
        <end position="178"/>
    </location>
</feature>
<evidence type="ECO:0000259" key="6">
    <source>
        <dbReference type="Pfam" id="PF25973"/>
    </source>
</evidence>
<keyword evidence="9" id="KW-1185">Reference proteome</keyword>
<dbReference type="InterPro" id="IPR058649">
    <property type="entry name" value="CzcB_C"/>
</dbReference>
<keyword evidence="3" id="KW-0175">Coiled coil</keyword>
<evidence type="ECO:0000259" key="7">
    <source>
        <dbReference type="Pfam" id="PF25975"/>
    </source>
</evidence>
<dbReference type="EMBL" id="CP040946">
    <property type="protein sequence ID" value="QDC43489.1"/>
    <property type="molecule type" value="Genomic_DNA"/>
</dbReference>
<sequence>MSRIVCSTLLVAALATTFSGCSEKPAPVQETKEVVDPSLVSLTKELEATVKTGAVSEQLFIDTLRIPGRIQVDEHFESRAGASITGRISTLDVNLGDEVKAGQRLATIKSTELAQYQLSYIKASQQMQLQTKAVDRAKQLLEADVISLAELQRREGELNAANAELNAARDQLQVLGMAPSNIAQLGLQNSGMSTSQVNSKIAGTVIARKARLGQVVAPAEELFVVADLSHVWAVAEIPEQQIAHIKEGQSINIEVPALDDAELTGTLAFVGDIVDPATRTVMARANISNDKMLLKPDMLITILLEAKPQKVIAIPSTAVVRENNADHVFAQTLKSKQYKLLPVTLGRTYADKREVLQGLQPGDQIVLDGAFHVNNERKRKEME</sequence>
<dbReference type="GO" id="GO:0016020">
    <property type="term" value="C:membrane"/>
    <property type="evidence" value="ECO:0007669"/>
    <property type="project" value="InterPro"/>
</dbReference>
<comment type="similarity">
    <text evidence="1">Belongs to the membrane fusion protein (MFP) (TC 8.A.1) family.</text>
</comment>
<dbReference type="KEGG" id="mmec:FIU01_02395"/>
<dbReference type="Pfam" id="PF25954">
    <property type="entry name" value="Beta-barrel_RND_2"/>
    <property type="match status" value="1"/>
</dbReference>
<accession>A0A5B8CQK5</accession>
<dbReference type="AlphaFoldDB" id="A0A5B8CQK5"/>
<dbReference type="GO" id="GO:0022857">
    <property type="term" value="F:transmembrane transporter activity"/>
    <property type="evidence" value="ECO:0007669"/>
    <property type="project" value="InterPro"/>
</dbReference>